<comment type="caution">
    <text evidence="3">The sequence shown here is derived from an EMBL/GenBank/DDBJ whole genome shotgun (WGS) entry which is preliminary data.</text>
</comment>
<dbReference type="InterPro" id="IPR041679">
    <property type="entry name" value="DNA2/NAM7-like_C"/>
</dbReference>
<dbReference type="EMBL" id="CAKMRJ010005412">
    <property type="protein sequence ID" value="CAH1439935.1"/>
    <property type="molecule type" value="Genomic_DNA"/>
</dbReference>
<dbReference type="InterPro" id="IPR027417">
    <property type="entry name" value="P-loop_NTPase"/>
</dbReference>
<keyword evidence="4" id="KW-1185">Reference proteome</keyword>
<proteinExistence type="predicted"/>
<sequence>MHMCYFGDNSSLANDIRKEMNVLNSKLLKDKDKNTKREIHKNLGFFQKKKAKGNNLLGQMCDTEEKKDEEESTLNEGEAEIAIAHARRLIQSDVHASDIGVITPYSAQEPFPSKQHFSSFKESKGMQENGSSNGGVSRTYLCR</sequence>
<evidence type="ECO:0000259" key="2">
    <source>
        <dbReference type="Pfam" id="PF13087"/>
    </source>
</evidence>
<protein>
    <recommendedName>
        <fullName evidence="2">DNA2/NAM7 helicase-like C-terminal domain-containing protein</fullName>
    </recommendedName>
</protein>
<dbReference type="Proteomes" id="UP001157418">
    <property type="component" value="Unassembled WGS sequence"/>
</dbReference>
<evidence type="ECO:0000256" key="1">
    <source>
        <dbReference type="SAM" id="MobiDB-lite"/>
    </source>
</evidence>
<evidence type="ECO:0000313" key="4">
    <source>
        <dbReference type="Proteomes" id="UP001157418"/>
    </source>
</evidence>
<evidence type="ECO:0000313" key="3">
    <source>
        <dbReference type="EMBL" id="CAH1439935.1"/>
    </source>
</evidence>
<feature type="compositionally biased region" description="Polar residues" evidence="1">
    <location>
        <begin position="126"/>
        <end position="136"/>
    </location>
</feature>
<dbReference type="AlphaFoldDB" id="A0AAU9NQM3"/>
<gene>
    <name evidence="3" type="ORF">LVIROSA_LOCUS26101</name>
</gene>
<feature type="domain" description="DNA2/NAM7 helicase-like C-terminal" evidence="2">
    <location>
        <begin position="28"/>
        <end position="111"/>
    </location>
</feature>
<dbReference type="Pfam" id="PF13087">
    <property type="entry name" value="AAA_12"/>
    <property type="match status" value="1"/>
</dbReference>
<reference evidence="3 4" key="1">
    <citation type="submission" date="2022-01" db="EMBL/GenBank/DDBJ databases">
        <authorList>
            <person name="Xiong W."/>
            <person name="Schranz E."/>
        </authorList>
    </citation>
    <scope>NUCLEOTIDE SEQUENCE [LARGE SCALE GENOMIC DNA]</scope>
</reference>
<organism evidence="3 4">
    <name type="scientific">Lactuca virosa</name>
    <dbReference type="NCBI Taxonomy" id="75947"/>
    <lineage>
        <taxon>Eukaryota</taxon>
        <taxon>Viridiplantae</taxon>
        <taxon>Streptophyta</taxon>
        <taxon>Embryophyta</taxon>
        <taxon>Tracheophyta</taxon>
        <taxon>Spermatophyta</taxon>
        <taxon>Magnoliopsida</taxon>
        <taxon>eudicotyledons</taxon>
        <taxon>Gunneridae</taxon>
        <taxon>Pentapetalae</taxon>
        <taxon>asterids</taxon>
        <taxon>campanulids</taxon>
        <taxon>Asterales</taxon>
        <taxon>Asteraceae</taxon>
        <taxon>Cichorioideae</taxon>
        <taxon>Cichorieae</taxon>
        <taxon>Lactucinae</taxon>
        <taxon>Lactuca</taxon>
    </lineage>
</organism>
<name>A0AAU9NQM3_9ASTR</name>
<feature type="region of interest" description="Disordered" evidence="1">
    <location>
        <begin position="107"/>
        <end position="143"/>
    </location>
</feature>
<accession>A0AAU9NQM3</accession>
<dbReference type="Gene3D" id="3.40.50.300">
    <property type="entry name" value="P-loop containing nucleotide triphosphate hydrolases"/>
    <property type="match status" value="1"/>
</dbReference>